<dbReference type="Proteomes" id="UP001055167">
    <property type="component" value="Unassembled WGS sequence"/>
</dbReference>
<protein>
    <recommendedName>
        <fullName evidence="2">DUF2726 domain-containing protein</fullName>
    </recommendedName>
</protein>
<feature type="domain" description="DUF2726" evidence="2">
    <location>
        <begin position="1"/>
        <end position="63"/>
    </location>
</feature>
<accession>A0ABQ4R5M5</accession>
<reference evidence="3" key="1">
    <citation type="journal article" date="2021" name="Front. Microbiol.">
        <title>Comprehensive Comparative Genomics and Phenotyping of Methylobacterium Species.</title>
        <authorList>
            <person name="Alessa O."/>
            <person name="Ogura Y."/>
            <person name="Fujitani Y."/>
            <person name="Takami H."/>
            <person name="Hayashi T."/>
            <person name="Sahin N."/>
            <person name="Tani A."/>
        </authorList>
    </citation>
    <scope>NUCLEOTIDE SEQUENCE</scope>
    <source>
        <strain evidence="3">KCTC 52305</strain>
    </source>
</reference>
<gene>
    <name evidence="3" type="ORF">OPKNFCMD_5310</name>
</gene>
<evidence type="ECO:0000259" key="2">
    <source>
        <dbReference type="Pfam" id="PF10881"/>
    </source>
</evidence>
<dbReference type="Pfam" id="PF10881">
    <property type="entry name" value="DUF2726"/>
    <property type="match status" value="1"/>
</dbReference>
<feature type="region of interest" description="Disordered" evidence="1">
    <location>
        <begin position="69"/>
        <end position="106"/>
    </location>
</feature>
<evidence type="ECO:0000313" key="3">
    <source>
        <dbReference type="EMBL" id="GJD52544.1"/>
    </source>
</evidence>
<dbReference type="EMBL" id="BPQH01000020">
    <property type="protein sequence ID" value="GJD52544.1"/>
    <property type="molecule type" value="Genomic_DNA"/>
</dbReference>
<dbReference type="RefSeq" id="WP_128560632.1">
    <property type="nucleotide sequence ID" value="NZ_BPQH01000020.1"/>
</dbReference>
<dbReference type="InterPro" id="IPR024402">
    <property type="entry name" value="DUF2726"/>
</dbReference>
<sequence length="106" mass="11441">MAALLRPQKGLGRQEFRRTRNRFGQRIVAFVVIDAEAGSDEAVIGLDDAGHDAGKDRERAALLAPGHYGVTRIPSRPRPTEASVREATSSLRAPQGRAPRGSRVVA</sequence>
<evidence type="ECO:0000313" key="4">
    <source>
        <dbReference type="Proteomes" id="UP001055167"/>
    </source>
</evidence>
<comment type="caution">
    <text evidence="3">The sequence shown here is derived from an EMBL/GenBank/DDBJ whole genome shotgun (WGS) entry which is preliminary data.</text>
</comment>
<name>A0ABQ4R5M5_9HYPH</name>
<evidence type="ECO:0000256" key="1">
    <source>
        <dbReference type="SAM" id="MobiDB-lite"/>
    </source>
</evidence>
<organism evidence="3 4">
    <name type="scientific">Methylobacterium crusticola</name>
    <dbReference type="NCBI Taxonomy" id="1697972"/>
    <lineage>
        <taxon>Bacteria</taxon>
        <taxon>Pseudomonadati</taxon>
        <taxon>Pseudomonadota</taxon>
        <taxon>Alphaproteobacteria</taxon>
        <taxon>Hyphomicrobiales</taxon>
        <taxon>Methylobacteriaceae</taxon>
        <taxon>Methylobacterium</taxon>
    </lineage>
</organism>
<reference evidence="3" key="2">
    <citation type="submission" date="2021-08" db="EMBL/GenBank/DDBJ databases">
        <authorList>
            <person name="Tani A."/>
            <person name="Ola A."/>
            <person name="Ogura Y."/>
            <person name="Katsura K."/>
            <person name="Hayashi T."/>
        </authorList>
    </citation>
    <scope>NUCLEOTIDE SEQUENCE</scope>
    <source>
        <strain evidence="3">KCTC 52305</strain>
    </source>
</reference>
<proteinExistence type="predicted"/>
<keyword evidence="4" id="KW-1185">Reference proteome</keyword>